<organism evidence="1 2">
    <name type="scientific">Shewanella oncorhynchi</name>
    <dbReference type="NCBI Taxonomy" id="2726434"/>
    <lineage>
        <taxon>Bacteria</taxon>
        <taxon>Pseudomonadati</taxon>
        <taxon>Pseudomonadota</taxon>
        <taxon>Gammaproteobacteria</taxon>
        <taxon>Alteromonadales</taxon>
        <taxon>Shewanellaceae</taxon>
        <taxon>Shewanella</taxon>
    </lineage>
</organism>
<dbReference type="EMBL" id="JABAEB010000011">
    <property type="protein sequence ID" value="NLQ24601.1"/>
    <property type="molecule type" value="Genomic_DNA"/>
</dbReference>
<name>A0ABX1KSS0_9GAMM</name>
<evidence type="ECO:0000313" key="2">
    <source>
        <dbReference type="Proteomes" id="UP000527352"/>
    </source>
</evidence>
<protein>
    <recommendedName>
        <fullName evidence="3">Secreted protein</fullName>
    </recommendedName>
</protein>
<dbReference type="Proteomes" id="UP000527352">
    <property type="component" value="Unassembled WGS sequence"/>
</dbReference>
<reference evidence="1 2" key="1">
    <citation type="submission" date="2020-04" db="EMBL/GenBank/DDBJ databases">
        <title>The first description of lens atrophy caused by putative novel Shewanella sp. that is a new emerging pathogen for cultured rainbow trout?</title>
        <authorList>
            <person name="Saticioglu I.B."/>
            <person name="Duman M."/>
            <person name="Altun S."/>
        </authorList>
    </citation>
    <scope>NUCLEOTIDE SEQUENCE [LARGE SCALE GENOMIC DNA]</scope>
    <source>
        <strain evidence="1 2">S-1</strain>
    </source>
</reference>
<accession>A0ABX1KSS0</accession>
<gene>
    <name evidence="1" type="ORF">HGO26_17160</name>
</gene>
<proteinExistence type="predicted"/>
<evidence type="ECO:0000313" key="1">
    <source>
        <dbReference type="EMBL" id="NLQ24601.1"/>
    </source>
</evidence>
<keyword evidence="2" id="KW-1185">Reference proteome</keyword>
<sequence>MNSHLFLNSFRFLVFSLTLLPFSTIAWDGMVYGKVKAIHVTGHNNYDFRIELEDSPKLCGNEHQWAYVNQSDSNYQTYSSVLIAANLAGKNITIYTNQEKVSGNNYCHIGYVVLS</sequence>
<evidence type="ECO:0008006" key="3">
    <source>
        <dbReference type="Google" id="ProtNLM"/>
    </source>
</evidence>
<dbReference type="RefSeq" id="WP_168826720.1">
    <property type="nucleotide sequence ID" value="NZ_JABAEB010000011.1"/>
</dbReference>
<comment type="caution">
    <text evidence="1">The sequence shown here is derived from an EMBL/GenBank/DDBJ whole genome shotgun (WGS) entry which is preliminary data.</text>
</comment>